<dbReference type="EMBL" id="BMOO01000001">
    <property type="protein sequence ID" value="GGM54130.1"/>
    <property type="molecule type" value="Genomic_DNA"/>
</dbReference>
<comment type="caution">
    <text evidence="6">The sequence shown here is derived from an EMBL/GenBank/DDBJ whole genome shotgun (WGS) entry which is preliminary data.</text>
</comment>
<keyword evidence="3" id="KW-0378">Hydrolase</keyword>
<dbReference type="GO" id="GO:0016788">
    <property type="term" value="F:hydrolase activity, acting on ester bonds"/>
    <property type="evidence" value="ECO:0007669"/>
    <property type="project" value="InterPro"/>
</dbReference>
<proteinExistence type="predicted"/>
<dbReference type="Gene3D" id="3.40.630.10">
    <property type="entry name" value="Zn peptidases"/>
    <property type="match status" value="1"/>
</dbReference>
<sequence length="345" mass="37868">MPDGDGAFTYADGRVEPGETKNLRYAISETYLGDPVRLPVTIRNGAEPGPTVFLSAAIHGDELNGIEVVRTVAQDWPDANLHGTLVCLPVLNVPGFIAQQRYLPVYDRDLNRSFPGSETGTSADRMAARLYEEFVEPCDYGLDFHTSTRGRTNMLHVRADMDDPEVARLARAFGSNVIIDGAGPTGSLRGAACDGGTPTITVEMGQAHRFEREFIDRALDGVASVLAEYDCHPAEPVRWPGWRTVVSRDQKTWLRADAGGIVEMLHDRGELVREGDVVCTITNPFKTETVRVTAPFDGLLVGVLENPVVYPGNPLCHLVELDEPTIRAYERARNGTLPERPRDDV</sequence>
<dbReference type="OrthoDB" id="254740at2157"/>
<dbReference type="Pfam" id="PF24827">
    <property type="entry name" value="AstE_AspA_cat"/>
    <property type="match status" value="1"/>
</dbReference>
<evidence type="ECO:0000256" key="3">
    <source>
        <dbReference type="ARBA" id="ARBA00022801"/>
    </source>
</evidence>
<name>A0A830FIM8_9EURY</name>
<reference evidence="6" key="2">
    <citation type="submission" date="2020-09" db="EMBL/GenBank/DDBJ databases">
        <authorList>
            <person name="Sun Q."/>
            <person name="Ohkuma M."/>
        </authorList>
    </citation>
    <scope>NUCLEOTIDE SEQUENCE</scope>
    <source>
        <strain evidence="6">JCM 16108</strain>
    </source>
</reference>
<reference evidence="6" key="1">
    <citation type="journal article" date="2014" name="Int. J. Syst. Evol. Microbiol.">
        <title>Complete genome sequence of Corynebacterium casei LMG S-19264T (=DSM 44701T), isolated from a smear-ripened cheese.</title>
        <authorList>
            <consortium name="US DOE Joint Genome Institute (JGI-PGF)"/>
            <person name="Walter F."/>
            <person name="Albersmeier A."/>
            <person name="Kalinowski J."/>
            <person name="Ruckert C."/>
        </authorList>
    </citation>
    <scope>NUCLEOTIDE SEQUENCE</scope>
    <source>
        <strain evidence="6">JCM 16108</strain>
    </source>
</reference>
<evidence type="ECO:0000256" key="4">
    <source>
        <dbReference type="ARBA" id="ARBA00022833"/>
    </source>
</evidence>
<dbReference type="CDD" id="cd06251">
    <property type="entry name" value="M14_ASTE_ASPA-like"/>
    <property type="match status" value="1"/>
</dbReference>
<comment type="cofactor">
    <cofactor evidence="1">
        <name>Zn(2+)</name>
        <dbReference type="ChEBI" id="CHEBI:29105"/>
    </cofactor>
</comment>
<gene>
    <name evidence="6" type="ORF">GCM10009017_00640</name>
    <name evidence="7" type="ORF">J2752_000604</name>
</gene>
<reference evidence="7" key="3">
    <citation type="submission" date="2021-03" db="EMBL/GenBank/DDBJ databases">
        <title>Genomic Encyclopedia of Type Strains, Phase IV (KMG-IV): sequencing the most valuable type-strain genomes for metagenomic binning, comparative biology and taxonomic classification.</title>
        <authorList>
            <person name="Goeker M."/>
        </authorList>
    </citation>
    <scope>NUCLEOTIDE SEQUENCE</scope>
    <source>
        <strain evidence="7">DSM 22443</strain>
    </source>
</reference>
<dbReference type="EMBL" id="JAGGKO010000001">
    <property type="protein sequence ID" value="MBP1953723.1"/>
    <property type="molecule type" value="Genomic_DNA"/>
</dbReference>
<organism evidence="6 8">
    <name type="scientific">Halarchaeum rubridurum</name>
    <dbReference type="NCBI Taxonomy" id="489911"/>
    <lineage>
        <taxon>Archaea</taxon>
        <taxon>Methanobacteriati</taxon>
        <taxon>Methanobacteriota</taxon>
        <taxon>Stenosarchaea group</taxon>
        <taxon>Halobacteria</taxon>
        <taxon>Halobacteriales</taxon>
        <taxon>Halobacteriaceae</taxon>
    </lineage>
</organism>
<feature type="domain" description="Succinylglutamate desuccinylase/Aspartoacylase catalytic" evidence="5">
    <location>
        <begin position="48"/>
        <end position="228"/>
    </location>
</feature>
<dbReference type="Proteomes" id="UP000765891">
    <property type="component" value="Unassembled WGS sequence"/>
</dbReference>
<dbReference type="GO" id="GO:0046872">
    <property type="term" value="F:metal ion binding"/>
    <property type="evidence" value="ECO:0007669"/>
    <property type="project" value="UniProtKB-KW"/>
</dbReference>
<keyword evidence="2" id="KW-0479">Metal-binding</keyword>
<evidence type="ECO:0000313" key="8">
    <source>
        <dbReference type="Proteomes" id="UP000614609"/>
    </source>
</evidence>
<dbReference type="PANTHER" id="PTHR37326">
    <property type="entry name" value="BLL3975 PROTEIN"/>
    <property type="match status" value="1"/>
</dbReference>
<dbReference type="GO" id="GO:0016811">
    <property type="term" value="F:hydrolase activity, acting on carbon-nitrogen (but not peptide) bonds, in linear amides"/>
    <property type="evidence" value="ECO:0007669"/>
    <property type="project" value="InterPro"/>
</dbReference>
<dbReference type="Proteomes" id="UP000614609">
    <property type="component" value="Unassembled WGS sequence"/>
</dbReference>
<dbReference type="PIRSF" id="PIRSF039012">
    <property type="entry name" value="ASP"/>
    <property type="match status" value="1"/>
</dbReference>
<evidence type="ECO:0000256" key="2">
    <source>
        <dbReference type="ARBA" id="ARBA00022723"/>
    </source>
</evidence>
<protein>
    <submittedName>
        <fullName evidence="7">Putative deacylase</fullName>
    </submittedName>
    <submittedName>
        <fullName evidence="6">Succinate dehydrogenase</fullName>
    </submittedName>
</protein>
<dbReference type="PANTHER" id="PTHR37326:SF1">
    <property type="entry name" value="BLL3975 PROTEIN"/>
    <property type="match status" value="1"/>
</dbReference>
<accession>A0A830FIM8</accession>
<dbReference type="SUPFAM" id="SSF53187">
    <property type="entry name" value="Zn-dependent exopeptidases"/>
    <property type="match status" value="1"/>
</dbReference>
<evidence type="ECO:0000313" key="7">
    <source>
        <dbReference type="EMBL" id="MBP1953723.1"/>
    </source>
</evidence>
<dbReference type="InterPro" id="IPR053138">
    <property type="entry name" value="N-alpha-Ac-DABA_deacetylase"/>
</dbReference>
<dbReference type="AlphaFoldDB" id="A0A830FIM8"/>
<evidence type="ECO:0000259" key="5">
    <source>
        <dbReference type="Pfam" id="PF24827"/>
    </source>
</evidence>
<evidence type="ECO:0000256" key="1">
    <source>
        <dbReference type="ARBA" id="ARBA00001947"/>
    </source>
</evidence>
<evidence type="ECO:0000313" key="6">
    <source>
        <dbReference type="EMBL" id="GGM54130.1"/>
    </source>
</evidence>
<dbReference type="InterPro" id="IPR055438">
    <property type="entry name" value="AstE_AspA_cat"/>
</dbReference>
<keyword evidence="8" id="KW-1185">Reference proteome</keyword>
<dbReference type="InterPro" id="IPR043795">
    <property type="entry name" value="N-alpha-Ac-DABA-like"/>
</dbReference>
<keyword evidence="4" id="KW-0862">Zinc</keyword>
<dbReference type="RefSeq" id="WP_188868991.1">
    <property type="nucleotide sequence ID" value="NZ_BMOO01000001.1"/>
</dbReference>